<dbReference type="GeneID" id="30013793"/>
<evidence type="ECO:0000259" key="6">
    <source>
        <dbReference type="Pfam" id="PF01494"/>
    </source>
</evidence>
<reference evidence="7 8" key="1">
    <citation type="submission" date="2016-04" db="EMBL/GenBank/DDBJ databases">
        <title>Draft genome of Fonsecaea erecta CBS 125763.</title>
        <authorList>
            <person name="Weiss V.A."/>
            <person name="Vicente V.A."/>
            <person name="Raittz R.T."/>
            <person name="Moreno L.F."/>
            <person name="De Souza E.M."/>
            <person name="Pedrosa F.O."/>
            <person name="Steffens M.B."/>
            <person name="Faoro H."/>
            <person name="Tadra-Sfeir M.Z."/>
            <person name="Najafzadeh M.J."/>
            <person name="Felipe M.S."/>
            <person name="Teixeira M."/>
            <person name="Sun J."/>
            <person name="Xi L."/>
            <person name="Gomes R."/>
            <person name="De Azevedo C.M."/>
            <person name="Salgado C.G."/>
            <person name="Da Silva M.B."/>
            <person name="Nascimento M.F."/>
            <person name="Queiroz-Telles F."/>
            <person name="Attili D.S."/>
            <person name="Gorbushina A."/>
        </authorList>
    </citation>
    <scope>NUCLEOTIDE SEQUENCE [LARGE SCALE GENOMIC DNA]</scope>
    <source>
        <strain evidence="7 8">CBS 125763</strain>
    </source>
</reference>
<dbReference type="Gene3D" id="3.50.50.60">
    <property type="entry name" value="FAD/NAD(P)-binding domain"/>
    <property type="match status" value="1"/>
</dbReference>
<feature type="domain" description="FAD-binding" evidence="6">
    <location>
        <begin position="10"/>
        <end position="41"/>
    </location>
</feature>
<dbReference type="RefSeq" id="XP_018689813.1">
    <property type="nucleotide sequence ID" value="XM_018841132.1"/>
</dbReference>
<dbReference type="AlphaFoldDB" id="A0A178ZAF4"/>
<gene>
    <name evidence="7" type="ORF">AYL99_09625</name>
</gene>
<dbReference type="EMBL" id="LVYI01000009">
    <property type="protein sequence ID" value="OAP56446.1"/>
    <property type="molecule type" value="Genomic_DNA"/>
</dbReference>
<name>A0A178ZAF4_9EURO</name>
<keyword evidence="8" id="KW-1185">Reference proteome</keyword>
<dbReference type="OrthoDB" id="47494at2759"/>
<protein>
    <recommendedName>
        <fullName evidence="6">FAD-binding domain-containing protein</fullName>
    </recommendedName>
</protein>
<evidence type="ECO:0000256" key="3">
    <source>
        <dbReference type="ARBA" id="ARBA00022827"/>
    </source>
</evidence>
<keyword evidence="3" id="KW-0274">FAD</keyword>
<proteinExistence type="predicted"/>
<dbReference type="SUPFAM" id="SSF51905">
    <property type="entry name" value="FAD/NAD(P)-binding domain"/>
    <property type="match status" value="1"/>
</dbReference>
<evidence type="ECO:0000256" key="4">
    <source>
        <dbReference type="ARBA" id="ARBA00023002"/>
    </source>
</evidence>
<evidence type="ECO:0000256" key="2">
    <source>
        <dbReference type="ARBA" id="ARBA00022630"/>
    </source>
</evidence>
<dbReference type="STRING" id="1367422.A0A178ZAF4"/>
<dbReference type="GO" id="GO:0004497">
    <property type="term" value="F:monooxygenase activity"/>
    <property type="evidence" value="ECO:0007669"/>
    <property type="project" value="UniProtKB-KW"/>
</dbReference>
<comment type="caution">
    <text evidence="7">The sequence shown here is derived from an EMBL/GenBank/DDBJ whole genome shotgun (WGS) entry which is preliminary data.</text>
</comment>
<organism evidence="7 8">
    <name type="scientific">Fonsecaea erecta</name>
    <dbReference type="NCBI Taxonomy" id="1367422"/>
    <lineage>
        <taxon>Eukaryota</taxon>
        <taxon>Fungi</taxon>
        <taxon>Dikarya</taxon>
        <taxon>Ascomycota</taxon>
        <taxon>Pezizomycotina</taxon>
        <taxon>Eurotiomycetes</taxon>
        <taxon>Chaetothyriomycetidae</taxon>
        <taxon>Chaetothyriales</taxon>
        <taxon>Herpotrichiellaceae</taxon>
        <taxon>Fonsecaea</taxon>
    </lineage>
</organism>
<dbReference type="InterPro" id="IPR036188">
    <property type="entry name" value="FAD/NAD-bd_sf"/>
</dbReference>
<dbReference type="Pfam" id="PF01494">
    <property type="entry name" value="FAD_binding_3"/>
    <property type="match status" value="2"/>
</dbReference>
<dbReference type="PANTHER" id="PTHR47178">
    <property type="entry name" value="MONOOXYGENASE, FAD-BINDING"/>
    <property type="match status" value="1"/>
</dbReference>
<evidence type="ECO:0000313" key="8">
    <source>
        <dbReference type="Proteomes" id="UP000078343"/>
    </source>
</evidence>
<sequence length="395" mass="43115">MTVLGNGSVILIAGAGPAGLALAQMLRKGGVRFEIFERDESRPQGWSVGLDKCLDELERLLPSDIPGFATLSPNYALKKLDAFTVMDGITHQVVGVTGSKSLEDQGRMFFCPREKIRNMLMPHTNLQAGKHVTGYREDADGVTLLFKDGTSARGTLLVAADGARSPVRRQLLEHSPLIQTNFHMIHGNVRLTREQWAPILEHSSCGILLGTDTCKFYFLLTEHCDNGDAWFNWNTAYRSTDYAADDAWMSSATAEQLRDRALMVIKDLPPFLRDSVRLTPVEGMQRPPVKLAETILPNQLLPRGNVTLMGDAAHSMLPFRGMGANTALSDACDLAKAIIDGVRNSSTVDSVLQAYERIMIPRGREHALLSHAVGEGAVASELAGGRLEEDGGPRP</sequence>
<comment type="cofactor">
    <cofactor evidence="1">
        <name>FAD</name>
        <dbReference type="ChEBI" id="CHEBI:57692"/>
    </cofactor>
</comment>
<dbReference type="PANTHER" id="PTHR47178:SF6">
    <property type="entry name" value="FAD-BINDING DOMAIN-CONTAINING PROTEIN"/>
    <property type="match status" value="1"/>
</dbReference>
<keyword evidence="4" id="KW-0560">Oxidoreductase</keyword>
<dbReference type="GO" id="GO:0071949">
    <property type="term" value="F:FAD binding"/>
    <property type="evidence" value="ECO:0007669"/>
    <property type="project" value="InterPro"/>
</dbReference>
<evidence type="ECO:0000313" key="7">
    <source>
        <dbReference type="EMBL" id="OAP56446.1"/>
    </source>
</evidence>
<dbReference type="PRINTS" id="PR00420">
    <property type="entry name" value="RNGMNOXGNASE"/>
</dbReference>
<dbReference type="InterPro" id="IPR002938">
    <property type="entry name" value="FAD-bd"/>
</dbReference>
<dbReference type="Proteomes" id="UP000078343">
    <property type="component" value="Unassembled WGS sequence"/>
</dbReference>
<accession>A0A178ZAF4</accession>
<keyword evidence="5" id="KW-0503">Monooxygenase</keyword>
<evidence type="ECO:0000256" key="1">
    <source>
        <dbReference type="ARBA" id="ARBA00001974"/>
    </source>
</evidence>
<feature type="domain" description="FAD-binding" evidence="6">
    <location>
        <begin position="104"/>
        <end position="362"/>
    </location>
</feature>
<keyword evidence="2" id="KW-0285">Flavoprotein</keyword>
<evidence type="ECO:0000256" key="5">
    <source>
        <dbReference type="ARBA" id="ARBA00023033"/>
    </source>
</evidence>